<organism evidence="1 2">
    <name type="scientific">Popillia japonica</name>
    <name type="common">Japanese beetle</name>
    <dbReference type="NCBI Taxonomy" id="7064"/>
    <lineage>
        <taxon>Eukaryota</taxon>
        <taxon>Metazoa</taxon>
        <taxon>Ecdysozoa</taxon>
        <taxon>Arthropoda</taxon>
        <taxon>Hexapoda</taxon>
        <taxon>Insecta</taxon>
        <taxon>Pterygota</taxon>
        <taxon>Neoptera</taxon>
        <taxon>Endopterygota</taxon>
        <taxon>Coleoptera</taxon>
        <taxon>Polyphaga</taxon>
        <taxon>Scarabaeiformia</taxon>
        <taxon>Scarabaeidae</taxon>
        <taxon>Rutelinae</taxon>
        <taxon>Popillia</taxon>
    </lineage>
</organism>
<keyword evidence="2" id="KW-1185">Reference proteome</keyword>
<comment type="caution">
    <text evidence="1">The sequence shown here is derived from an EMBL/GenBank/DDBJ whole genome shotgun (WGS) entry which is preliminary data.</text>
</comment>
<dbReference type="Proteomes" id="UP001458880">
    <property type="component" value="Unassembled WGS sequence"/>
</dbReference>
<dbReference type="EMBL" id="JASPKY010000079">
    <property type="protein sequence ID" value="KAK9739065.1"/>
    <property type="molecule type" value="Genomic_DNA"/>
</dbReference>
<reference evidence="1 2" key="1">
    <citation type="journal article" date="2024" name="BMC Genomics">
        <title>De novo assembly and annotation of Popillia japonica's genome with initial clues to its potential as an invasive pest.</title>
        <authorList>
            <person name="Cucini C."/>
            <person name="Boschi S."/>
            <person name="Funari R."/>
            <person name="Cardaioli E."/>
            <person name="Iannotti N."/>
            <person name="Marturano G."/>
            <person name="Paoli F."/>
            <person name="Bruttini M."/>
            <person name="Carapelli A."/>
            <person name="Frati F."/>
            <person name="Nardi F."/>
        </authorList>
    </citation>
    <scope>NUCLEOTIDE SEQUENCE [LARGE SCALE GENOMIC DNA]</scope>
    <source>
        <strain evidence="1">DMR45628</strain>
    </source>
</reference>
<name>A0AAW1LV57_POPJA</name>
<dbReference type="AlphaFoldDB" id="A0AAW1LV57"/>
<accession>A0AAW1LV57</accession>
<evidence type="ECO:0000313" key="1">
    <source>
        <dbReference type="EMBL" id="KAK9739065.1"/>
    </source>
</evidence>
<protein>
    <submittedName>
        <fullName evidence="1">Uncharacterized protein</fullName>
    </submittedName>
</protein>
<proteinExistence type="predicted"/>
<sequence>MSQKTKPKPHPMPRPRRAERCLLQEAAERYADTSWRIHHDWYRKKSVPSSIVVTEQNVQKATNNNIEPSNYAHVEEIQNGTSKDEIVPTTPKQLRKIIEIQTVQTTCEKLPSATISQTKQLGTKTRNAVRTYYLETCL</sequence>
<gene>
    <name evidence="1" type="ORF">QE152_g9341</name>
</gene>
<evidence type="ECO:0000313" key="2">
    <source>
        <dbReference type="Proteomes" id="UP001458880"/>
    </source>
</evidence>